<dbReference type="RefSeq" id="WP_209979956.1">
    <property type="nucleotide sequence ID" value="NZ_JAGGLB010000065.1"/>
</dbReference>
<dbReference type="InterPro" id="IPR027417">
    <property type="entry name" value="P-loop_NTPase"/>
</dbReference>
<dbReference type="SUPFAM" id="SSF52540">
    <property type="entry name" value="P-loop containing nucleoside triphosphate hydrolases"/>
    <property type="match status" value="1"/>
</dbReference>
<name>A0ABS4JAZ5_9BACL</name>
<dbReference type="EMBL" id="JAGGLB010000065">
    <property type="protein sequence ID" value="MBP1997018.1"/>
    <property type="molecule type" value="Genomic_DNA"/>
</dbReference>
<keyword evidence="3" id="KW-1185">Reference proteome</keyword>
<protein>
    <submittedName>
        <fullName evidence="2">ABC-type oligopeptide transport system ATPase subunit</fullName>
    </submittedName>
</protein>
<organism evidence="2 3">
    <name type="scientific">Paenibacillus eucommiae</name>
    <dbReference type="NCBI Taxonomy" id="1355755"/>
    <lineage>
        <taxon>Bacteria</taxon>
        <taxon>Bacillati</taxon>
        <taxon>Bacillota</taxon>
        <taxon>Bacilli</taxon>
        <taxon>Bacillales</taxon>
        <taxon>Paenibacillaceae</taxon>
        <taxon>Paenibacillus</taxon>
    </lineage>
</organism>
<comment type="caution">
    <text evidence="2">The sequence shown here is derived from an EMBL/GenBank/DDBJ whole genome shotgun (WGS) entry which is preliminary data.</text>
</comment>
<dbReference type="InterPro" id="IPR049050">
    <property type="entry name" value="nSTAND3"/>
</dbReference>
<proteinExistence type="predicted"/>
<sequence length="1320" mass="156048">MSVEIVGPLGYEYQYHVSLMIALEFLEKENIQIYIEDSNGEDSRFEFIENDEHFTIDLQVKMRGQQVDISEFCKWISHFEKRSWTKSLLTKLLNEKNRFALFVTNSRCMDDVSMYVDLKEVHCSLNISLNEDMLNLIKTSVINCFPQTKKLMVKRRNYLDDFLSKVTNNELRTTLKKNKIWDLQDRELVYEKISRILNKKFYVPQSETESVTRELLDIIRDARGENRSISSVLIDLLARFNGKRVFDYDRRLVHREEKEVCVQTLENNHVLLLTGISLCGKTYLAREIAQVYQDRGFKIHITSELFGDSGALSFFRHISHEDRLLILEDPYGQIITNERSIELVSAVNKIIQDSDIHRKVIITSRNDILLDSMRKSSLFECKIGKHCWFDLTVHNSNLSEILWGSYFGKTVESIGILNKITLWLRKNERINNLQPGQIVHLFNTESNLMLLYKMDETSIIDLARIDSDQLAQKITSRGSNCKRVFTVLGLGCNTYRSLKIEDLAFILSESIELPRIDSSRKKMLSFDYFIEEESSSDILEEEISTSQYPSYNESIKIDEEYQKELRYLLGHGYIKIDQLNRQVIFTHPIYHHASTILFQHSINDIFEKEDILRIATRSLSALSKGANICTLMMLERCYLESRDQEIKRLMLLSLYSIYPSVKDRLIMFFDSRISELNDVEQSELVKSIKLRESIHNEGILWHNGEPYFNINRNNKFSLSRYFPQRSKEPEKIVETFIIGEQLTSEQMWHAINFKKSQTNKQFYFEIIKEALTYDESFIREEAIYHLFKNYAYDFQDINIYLDVQEHPNYVFKLFKGALSSWVKYQPSMKNEILEYFKGSLDVMSVAVRSLRFLENFEDNHYKEGLVWTDLDSEEIEELWSVWYEVFIELLNKFPSKFINMDEPHMVNVTKASLKYVSDTTKVVALASAWVKWLDKYSAHHYADDSGMSVVQFLMDGTEDQSELRKDVFDQLLSANKTSFITTNIKNFINDWEYLSIYERRRIVTLLNSDREDLQWLRAVAFNRNNVPHEIEISIFGQVLFEQEISVIVDTLVQKHLLEQCLNVHCGHPQPLWWNGYHHNNYQLWDQVILEVLRRDCLDRSFEISLREFIERLYNHDKQRFPNSIGIYEELLNESTEKRRLIFNRLLHTTISQNQANKKLWDLLIENCSKDELEIYFSKIVEVIEGVQYHHTNYDDLYNLFDSSIIEQEIYHRLENDKKLLQICYIFYEFIEVKNRIKIEGDEADRKISEGFSALIQTAFETNPPRLSLTNRIVLDMMKKLGTVNEEVERLIEANRIRLLDVGSKINDEFDDHYELDNWIE</sequence>
<evidence type="ECO:0000313" key="3">
    <source>
        <dbReference type="Proteomes" id="UP001519287"/>
    </source>
</evidence>
<dbReference type="Pfam" id="PF20720">
    <property type="entry name" value="nSTAND3"/>
    <property type="match status" value="1"/>
</dbReference>
<dbReference type="Proteomes" id="UP001519287">
    <property type="component" value="Unassembled WGS sequence"/>
</dbReference>
<reference evidence="2 3" key="1">
    <citation type="submission" date="2021-03" db="EMBL/GenBank/DDBJ databases">
        <title>Genomic Encyclopedia of Type Strains, Phase IV (KMG-IV): sequencing the most valuable type-strain genomes for metagenomic binning, comparative biology and taxonomic classification.</title>
        <authorList>
            <person name="Goeker M."/>
        </authorList>
    </citation>
    <scope>NUCLEOTIDE SEQUENCE [LARGE SCALE GENOMIC DNA]</scope>
    <source>
        <strain evidence="2 3">DSM 26048</strain>
    </source>
</reference>
<evidence type="ECO:0000259" key="1">
    <source>
        <dbReference type="Pfam" id="PF20720"/>
    </source>
</evidence>
<accession>A0ABS4JAZ5</accession>
<evidence type="ECO:0000313" key="2">
    <source>
        <dbReference type="EMBL" id="MBP1997018.1"/>
    </source>
</evidence>
<gene>
    <name evidence="2" type="ORF">J2Z66_008696</name>
</gene>
<feature type="domain" description="Novel STAND NTPase 3" evidence="1">
    <location>
        <begin position="255"/>
        <end position="391"/>
    </location>
</feature>